<dbReference type="AlphaFoldDB" id="A0AAE0LBZ2"/>
<reference evidence="1 2" key="1">
    <citation type="journal article" date="2015" name="Genome Biol. Evol.">
        <title>Comparative Genomics of a Bacterivorous Green Alga Reveals Evolutionary Causalities and Consequences of Phago-Mixotrophic Mode of Nutrition.</title>
        <authorList>
            <person name="Burns J.A."/>
            <person name="Paasch A."/>
            <person name="Narechania A."/>
            <person name="Kim E."/>
        </authorList>
    </citation>
    <scope>NUCLEOTIDE SEQUENCE [LARGE SCALE GENOMIC DNA]</scope>
    <source>
        <strain evidence="1 2">PLY_AMNH</strain>
    </source>
</reference>
<keyword evidence="2" id="KW-1185">Reference proteome</keyword>
<sequence>MDAASHDPKVQWQVKAPKLPTNYAVDKLRDEIATKLDLKENELGTCAQIDFRTKLSQVITTEMHKGFLRTLVSTTTEDAVIRLELFISGDAHGIHRGVKVTRITFKLKVEGGVFNNSPFQMYTVVFFRGSDNYENLHEHSTSFTRELSVLVASPLTVATRQFSLKLTHGGDLLFICASLAHYGVHGGYPCPFCFGKKDDLLDTSQNFELRTYQKILELVHRAKPPFTCPAPECKKHFPDQRAVDRDALPNTKSGKKEQVRQHFGHFMHCKPVFPVWECEHVDTVISSCVACLLHWLLRLIDLLFLFTVHIHADNEEKAAALSKLLQNKGVSLNKKVKPYDAMRASKSRDDTTPFIGEHSASILAEYSDYLDLHTPESRRDTYEDMWLVTYQFFELMWKPLEDTPENRDAHAAEVLEKAKEMSDAITDGVPAIHSMYLHISLHLPQFIRNHGCNLRQYSGQGGEHLNKLGQMFAHAVHQQAHESVPR</sequence>
<evidence type="ECO:0000313" key="1">
    <source>
        <dbReference type="EMBL" id="KAK3279185.1"/>
    </source>
</evidence>
<evidence type="ECO:0000313" key="2">
    <source>
        <dbReference type="Proteomes" id="UP001190700"/>
    </source>
</evidence>
<dbReference type="Proteomes" id="UP001190700">
    <property type="component" value="Unassembled WGS sequence"/>
</dbReference>
<accession>A0AAE0LBZ2</accession>
<dbReference type="EMBL" id="LGRX02005093">
    <property type="protein sequence ID" value="KAK3279185.1"/>
    <property type="molecule type" value="Genomic_DNA"/>
</dbReference>
<comment type="caution">
    <text evidence="1">The sequence shown here is derived from an EMBL/GenBank/DDBJ whole genome shotgun (WGS) entry which is preliminary data.</text>
</comment>
<gene>
    <name evidence="1" type="ORF">CYMTET_12917</name>
</gene>
<name>A0AAE0LBZ2_9CHLO</name>
<dbReference type="PANTHER" id="PTHR31424:SF3">
    <property type="entry name" value="RING-TYPE DOMAIN-CONTAINING PROTEIN"/>
    <property type="match status" value="1"/>
</dbReference>
<proteinExistence type="predicted"/>
<protein>
    <submittedName>
        <fullName evidence="1">Uncharacterized protein</fullName>
    </submittedName>
</protein>
<dbReference type="PANTHER" id="PTHR31424">
    <property type="entry name" value="PROTEIN CBG23806"/>
    <property type="match status" value="1"/>
</dbReference>
<organism evidence="1 2">
    <name type="scientific">Cymbomonas tetramitiformis</name>
    <dbReference type="NCBI Taxonomy" id="36881"/>
    <lineage>
        <taxon>Eukaryota</taxon>
        <taxon>Viridiplantae</taxon>
        <taxon>Chlorophyta</taxon>
        <taxon>Pyramimonadophyceae</taxon>
        <taxon>Pyramimonadales</taxon>
        <taxon>Pyramimonadaceae</taxon>
        <taxon>Cymbomonas</taxon>
    </lineage>
</organism>